<evidence type="ECO:0000256" key="3">
    <source>
        <dbReference type="ARBA" id="ARBA00022490"/>
    </source>
</evidence>
<dbReference type="Proteomes" id="UP001266305">
    <property type="component" value="Unassembled WGS sequence"/>
</dbReference>
<name>A0ABQ9WHW8_SAGOE</name>
<evidence type="ECO:0000256" key="6">
    <source>
        <dbReference type="ARBA" id="ARBA00023175"/>
    </source>
</evidence>
<evidence type="ECO:0000259" key="10">
    <source>
        <dbReference type="Pfam" id="PF01576"/>
    </source>
</evidence>
<keyword evidence="6" id="KW-0505">Motor protein</keyword>
<dbReference type="InterPro" id="IPR002928">
    <property type="entry name" value="Myosin_tail"/>
</dbReference>
<keyword evidence="12" id="KW-1185">Reference proteome</keyword>
<keyword evidence="5" id="KW-0518">Myosin</keyword>
<accession>A0ABQ9WHW8</accession>
<evidence type="ECO:0000256" key="1">
    <source>
        <dbReference type="ARBA" id="ARBA00004657"/>
    </source>
</evidence>
<feature type="region of interest" description="Disordered" evidence="9">
    <location>
        <begin position="130"/>
        <end position="153"/>
    </location>
</feature>
<protein>
    <submittedName>
        <fullName evidence="11">Myosin-9</fullName>
    </submittedName>
</protein>
<feature type="domain" description="Myosin tail" evidence="10">
    <location>
        <begin position="20"/>
        <end position="114"/>
    </location>
</feature>
<dbReference type="PANTHER" id="PTHR46349:SF7">
    <property type="entry name" value="MYOSIN TAIL DOMAIN-CONTAINING PROTEIN"/>
    <property type="match status" value="1"/>
</dbReference>
<dbReference type="EMBL" id="JASSZA010000001">
    <property type="protein sequence ID" value="KAK2121263.1"/>
    <property type="molecule type" value="Genomic_DNA"/>
</dbReference>
<keyword evidence="7" id="KW-0514">Muscle protein</keyword>
<reference evidence="11 12" key="1">
    <citation type="submission" date="2023-05" db="EMBL/GenBank/DDBJ databases">
        <title>B98-5 Cell Line De Novo Hybrid Assembly: An Optical Mapping Approach.</title>
        <authorList>
            <person name="Kananen K."/>
            <person name="Auerbach J.A."/>
            <person name="Kautto E."/>
            <person name="Blachly J.S."/>
        </authorList>
    </citation>
    <scope>NUCLEOTIDE SEQUENCE [LARGE SCALE GENOMIC DNA]</scope>
    <source>
        <strain evidence="11">B95-8</strain>
        <tissue evidence="11">Cell line</tissue>
    </source>
</reference>
<evidence type="ECO:0000256" key="2">
    <source>
        <dbReference type="ARBA" id="ARBA00022433"/>
    </source>
</evidence>
<feature type="compositionally biased region" description="Basic and acidic residues" evidence="9">
    <location>
        <begin position="141"/>
        <end position="153"/>
    </location>
</feature>
<evidence type="ECO:0000256" key="9">
    <source>
        <dbReference type="SAM" id="MobiDB-lite"/>
    </source>
</evidence>
<evidence type="ECO:0000256" key="5">
    <source>
        <dbReference type="ARBA" id="ARBA00023123"/>
    </source>
</evidence>
<organism evidence="11 12">
    <name type="scientific">Saguinus oedipus</name>
    <name type="common">Cotton-top tamarin</name>
    <name type="synonym">Oedipomidas oedipus</name>
    <dbReference type="NCBI Taxonomy" id="9490"/>
    <lineage>
        <taxon>Eukaryota</taxon>
        <taxon>Metazoa</taxon>
        <taxon>Chordata</taxon>
        <taxon>Craniata</taxon>
        <taxon>Vertebrata</taxon>
        <taxon>Euteleostomi</taxon>
        <taxon>Mammalia</taxon>
        <taxon>Eutheria</taxon>
        <taxon>Euarchontoglires</taxon>
        <taxon>Primates</taxon>
        <taxon>Haplorrhini</taxon>
        <taxon>Platyrrhini</taxon>
        <taxon>Cebidae</taxon>
        <taxon>Callitrichinae</taxon>
        <taxon>Saguinus</taxon>
    </lineage>
</organism>
<evidence type="ECO:0000313" key="12">
    <source>
        <dbReference type="Proteomes" id="UP001266305"/>
    </source>
</evidence>
<keyword evidence="2" id="KW-0787">Thick filament</keyword>
<evidence type="ECO:0000256" key="7">
    <source>
        <dbReference type="ARBA" id="ARBA00023179"/>
    </source>
</evidence>
<dbReference type="Pfam" id="PF01576">
    <property type="entry name" value="Myosin_tail_1"/>
    <property type="match status" value="1"/>
</dbReference>
<proteinExistence type="predicted"/>
<gene>
    <name evidence="11" type="primary">MYH9_2</name>
    <name evidence="11" type="ORF">P7K49_002649</name>
</gene>
<keyword evidence="4 8" id="KW-0175">Coiled coil</keyword>
<dbReference type="PANTHER" id="PTHR46349">
    <property type="entry name" value="CINGULIN-LIKE PROTEIN 1-RELATED"/>
    <property type="match status" value="1"/>
</dbReference>
<comment type="caution">
    <text evidence="11">The sequence shown here is derived from an EMBL/GenBank/DDBJ whole genome shotgun (WGS) entry which is preliminary data.</text>
</comment>
<dbReference type="SUPFAM" id="SSF57997">
    <property type="entry name" value="Tropomyosin"/>
    <property type="match status" value="1"/>
</dbReference>
<dbReference type="Gene3D" id="6.10.250.2420">
    <property type="match status" value="1"/>
</dbReference>
<comment type="subcellular location">
    <subcellularLocation>
        <location evidence="1">Cytoplasm</location>
        <location evidence="1">Myofibril</location>
    </subcellularLocation>
</comment>
<evidence type="ECO:0000313" key="11">
    <source>
        <dbReference type="EMBL" id="KAK2121263.1"/>
    </source>
</evidence>
<keyword evidence="3" id="KW-0963">Cytoplasm</keyword>
<evidence type="ECO:0000256" key="8">
    <source>
        <dbReference type="SAM" id="Coils"/>
    </source>
</evidence>
<sequence length="153" mass="17278">MCWPDPLKEGVPSEPPCLPHRERQAACKQVHQTEKKLKDMLLQVDDERRNVEQYKDQDYKASTNLKQLKWQLEEAEEEAPRANASCQKLQRELEDATETADAMNREVSSLKNKLRRGDLPFVVPGLMAQKGAADCSDEEVDGKADGAEAKLAE</sequence>
<feature type="coiled-coil region" evidence="8">
    <location>
        <begin position="30"/>
        <end position="113"/>
    </location>
</feature>
<evidence type="ECO:0000256" key="4">
    <source>
        <dbReference type="ARBA" id="ARBA00023054"/>
    </source>
</evidence>